<evidence type="ECO:0000256" key="1">
    <source>
        <dbReference type="ARBA" id="ARBA00006643"/>
    </source>
</evidence>
<dbReference type="InterPro" id="IPR036915">
    <property type="entry name" value="Cyclin-like_sf"/>
</dbReference>
<dbReference type="GO" id="GO:0009451">
    <property type="term" value="P:RNA modification"/>
    <property type="evidence" value="ECO:0007669"/>
    <property type="project" value="InterPro"/>
</dbReference>
<accession>A0AAD6MFD6</accession>
<dbReference type="Proteomes" id="UP001164929">
    <property type="component" value="Chromosome 9"/>
</dbReference>
<evidence type="ECO:0000313" key="12">
    <source>
        <dbReference type="Proteomes" id="UP001164929"/>
    </source>
</evidence>
<dbReference type="PROSITE" id="PS51375">
    <property type="entry name" value="PPR"/>
    <property type="match status" value="3"/>
</dbReference>
<dbReference type="AlphaFoldDB" id="A0AAD6MFD6"/>
<feature type="domain" description="DYW" evidence="10">
    <location>
        <begin position="558"/>
        <end position="650"/>
    </location>
</feature>
<feature type="compositionally biased region" description="Basic and acidic residues" evidence="7">
    <location>
        <begin position="1161"/>
        <end position="1197"/>
    </location>
</feature>
<evidence type="ECO:0000313" key="11">
    <source>
        <dbReference type="EMBL" id="KAJ6984523.1"/>
    </source>
</evidence>
<dbReference type="FunFam" id="1.25.40.10:FF:000462">
    <property type="entry name" value="Pentatricopeptide repeat-containing protein, chloroplastic"/>
    <property type="match status" value="1"/>
</dbReference>
<dbReference type="GO" id="GO:0017025">
    <property type="term" value="F:TBP-class protein binding"/>
    <property type="evidence" value="ECO:0007669"/>
    <property type="project" value="InterPro"/>
</dbReference>
<dbReference type="FunFam" id="1.25.40.10:FF:000341">
    <property type="entry name" value="Pentatricopeptide repeat-containing protein chloroplastic"/>
    <property type="match status" value="1"/>
</dbReference>
<keyword evidence="5" id="KW-0804">Transcription</keyword>
<feature type="domain" description="Transcription factor TFIIB cyclin-like" evidence="8">
    <location>
        <begin position="821"/>
        <end position="911"/>
    </location>
</feature>
<dbReference type="Gene3D" id="1.25.40.10">
    <property type="entry name" value="Tetratricopeptide repeat domain"/>
    <property type="match status" value="4"/>
</dbReference>
<comment type="caution">
    <text evidence="11">The sequence shown here is derived from an EMBL/GenBank/DDBJ whole genome shotgun (WGS) entry which is preliminary data.</text>
</comment>
<feature type="compositionally biased region" description="Basic and acidic residues" evidence="7">
    <location>
        <begin position="1039"/>
        <end position="1055"/>
    </location>
</feature>
<evidence type="ECO:0000256" key="4">
    <source>
        <dbReference type="ARBA" id="ARBA00023015"/>
    </source>
</evidence>
<feature type="compositionally biased region" description="Basic and acidic residues" evidence="7">
    <location>
        <begin position="1015"/>
        <end position="1028"/>
    </location>
</feature>
<name>A0AAD6MFD6_9ROSI</name>
<reference evidence="11" key="1">
    <citation type="journal article" date="2023" name="Mol. Ecol. Resour.">
        <title>Chromosome-level genome assembly of a triploid poplar Populus alba 'Berolinensis'.</title>
        <authorList>
            <person name="Chen S."/>
            <person name="Yu Y."/>
            <person name="Wang X."/>
            <person name="Wang S."/>
            <person name="Zhang T."/>
            <person name="Zhou Y."/>
            <person name="He R."/>
            <person name="Meng N."/>
            <person name="Wang Y."/>
            <person name="Liu W."/>
            <person name="Liu Z."/>
            <person name="Liu J."/>
            <person name="Guo Q."/>
            <person name="Huang H."/>
            <person name="Sederoff R.R."/>
            <person name="Wang G."/>
            <person name="Qu G."/>
            <person name="Chen S."/>
        </authorList>
    </citation>
    <scope>NUCLEOTIDE SEQUENCE</scope>
    <source>
        <strain evidence="11">SC-2020</strain>
    </source>
</reference>
<dbReference type="InterPro" id="IPR002885">
    <property type="entry name" value="PPR_rpt"/>
</dbReference>
<dbReference type="InterPro" id="IPR011990">
    <property type="entry name" value="TPR-like_helical_dom_sf"/>
</dbReference>
<organism evidence="11 12">
    <name type="scientific">Populus alba x Populus x berolinensis</name>
    <dbReference type="NCBI Taxonomy" id="444605"/>
    <lineage>
        <taxon>Eukaryota</taxon>
        <taxon>Viridiplantae</taxon>
        <taxon>Streptophyta</taxon>
        <taxon>Embryophyta</taxon>
        <taxon>Tracheophyta</taxon>
        <taxon>Spermatophyta</taxon>
        <taxon>Magnoliopsida</taxon>
        <taxon>eudicotyledons</taxon>
        <taxon>Gunneridae</taxon>
        <taxon>Pentapetalae</taxon>
        <taxon>rosids</taxon>
        <taxon>fabids</taxon>
        <taxon>Malpighiales</taxon>
        <taxon>Salicaceae</taxon>
        <taxon>Saliceae</taxon>
        <taxon>Populus</taxon>
    </lineage>
</organism>
<evidence type="ECO:0000259" key="9">
    <source>
        <dbReference type="Pfam" id="PF07741"/>
    </source>
</evidence>
<dbReference type="GO" id="GO:0016071">
    <property type="term" value="P:mRNA metabolic process"/>
    <property type="evidence" value="ECO:0007669"/>
    <property type="project" value="UniProtKB-ARBA"/>
</dbReference>
<feature type="region of interest" description="Disordered" evidence="7">
    <location>
        <begin position="1161"/>
        <end position="1209"/>
    </location>
</feature>
<feature type="domain" description="Transcription factor TFIIB cyclin-like" evidence="8">
    <location>
        <begin position="725"/>
        <end position="809"/>
    </location>
</feature>
<feature type="region of interest" description="Disordered" evidence="7">
    <location>
        <begin position="984"/>
        <end position="1003"/>
    </location>
</feature>
<dbReference type="CDD" id="cd20553">
    <property type="entry name" value="CYCLIN_TFIIIB90_rpt1"/>
    <property type="match status" value="1"/>
</dbReference>
<evidence type="ECO:0008006" key="13">
    <source>
        <dbReference type="Google" id="ProtNLM"/>
    </source>
</evidence>
<evidence type="ECO:0000256" key="7">
    <source>
        <dbReference type="SAM" id="MobiDB-lite"/>
    </source>
</evidence>
<keyword evidence="12" id="KW-1185">Reference proteome</keyword>
<proteinExistence type="inferred from homology"/>
<dbReference type="FunFam" id="1.10.472.10:FF:000007">
    <property type="entry name" value="Transcription factor IIIB 90 kDa subunit"/>
    <property type="match status" value="1"/>
</dbReference>
<dbReference type="InterPro" id="IPR000812">
    <property type="entry name" value="TFIIB"/>
</dbReference>
<evidence type="ECO:0000256" key="2">
    <source>
        <dbReference type="ARBA" id="ARBA00022737"/>
    </source>
</evidence>
<feature type="repeat" description="PPR" evidence="6">
    <location>
        <begin position="343"/>
        <end position="377"/>
    </location>
</feature>
<dbReference type="Pfam" id="PF07741">
    <property type="entry name" value="BRF1"/>
    <property type="match status" value="1"/>
</dbReference>
<feature type="domain" description="Brf1 TBP-binding" evidence="9">
    <location>
        <begin position="1063"/>
        <end position="1160"/>
    </location>
</feature>
<keyword evidence="2" id="KW-0677">Repeat</keyword>
<dbReference type="InterPro" id="IPR013150">
    <property type="entry name" value="TFIIB_cyclin"/>
</dbReference>
<gene>
    <name evidence="11" type="ORF">NC653_022718</name>
</gene>
<comment type="similarity">
    <text evidence="1">Belongs to the PPR family. PCMP-H subfamily.</text>
</comment>
<dbReference type="Pfam" id="PF20431">
    <property type="entry name" value="E_motif"/>
    <property type="match status" value="1"/>
</dbReference>
<dbReference type="Pfam" id="PF00382">
    <property type="entry name" value="TFIIB"/>
    <property type="match status" value="2"/>
</dbReference>
<dbReference type="Pfam" id="PF13041">
    <property type="entry name" value="PPR_2"/>
    <property type="match status" value="1"/>
</dbReference>
<dbReference type="InterPro" id="IPR046960">
    <property type="entry name" value="PPR_At4g14850-like_plant"/>
</dbReference>
<protein>
    <recommendedName>
        <fullName evidence="13">Pentatricopeptide repeat-containing protein</fullName>
    </recommendedName>
</protein>
<dbReference type="InterPro" id="IPR011665">
    <property type="entry name" value="BRF1_TBP-bd_dom"/>
</dbReference>
<dbReference type="InterPro" id="IPR032867">
    <property type="entry name" value="DYW_dom"/>
</dbReference>
<evidence type="ECO:0000256" key="6">
    <source>
        <dbReference type="PROSITE-ProRule" id="PRU00708"/>
    </source>
</evidence>
<feature type="region of interest" description="Disordered" evidence="7">
    <location>
        <begin position="1013"/>
        <end position="1061"/>
    </location>
</feature>
<evidence type="ECO:0000256" key="5">
    <source>
        <dbReference type="ARBA" id="ARBA00023163"/>
    </source>
</evidence>
<dbReference type="Gene3D" id="1.10.472.10">
    <property type="entry name" value="Cyclin-like"/>
    <property type="match status" value="2"/>
</dbReference>
<dbReference type="GO" id="GO:0008270">
    <property type="term" value="F:zinc ion binding"/>
    <property type="evidence" value="ECO:0007669"/>
    <property type="project" value="InterPro"/>
</dbReference>
<keyword evidence="3" id="KW-0809">Transit peptide</keyword>
<dbReference type="PANTHER" id="PTHR47926:SF482">
    <property type="entry name" value="PENTATRICOPEPTIDE REPEAT-CONTAINING PROTEIN CHLOROPLASTIC"/>
    <property type="match status" value="1"/>
</dbReference>
<dbReference type="GO" id="GO:0070897">
    <property type="term" value="P:transcription preinitiation complex assembly"/>
    <property type="evidence" value="ECO:0007669"/>
    <property type="project" value="InterPro"/>
</dbReference>
<evidence type="ECO:0000256" key="3">
    <source>
        <dbReference type="ARBA" id="ARBA00022946"/>
    </source>
</evidence>
<dbReference type="FunFam" id="1.10.472.10:FF:000066">
    <property type="entry name" value="Transcription factor IIIB subunit"/>
    <property type="match status" value="1"/>
</dbReference>
<dbReference type="Pfam" id="PF14432">
    <property type="entry name" value="DYW_deaminase"/>
    <property type="match status" value="1"/>
</dbReference>
<dbReference type="PANTHER" id="PTHR47926">
    <property type="entry name" value="PENTATRICOPEPTIDE REPEAT-CONTAINING PROTEIN"/>
    <property type="match status" value="1"/>
</dbReference>
<evidence type="ECO:0000259" key="8">
    <source>
        <dbReference type="Pfam" id="PF00382"/>
    </source>
</evidence>
<feature type="repeat" description="PPR" evidence="6">
    <location>
        <begin position="240"/>
        <end position="274"/>
    </location>
</feature>
<dbReference type="GO" id="GO:0003723">
    <property type="term" value="F:RNA binding"/>
    <property type="evidence" value="ECO:0007669"/>
    <property type="project" value="InterPro"/>
</dbReference>
<dbReference type="CDD" id="cd20554">
    <property type="entry name" value="CYCLIN_TFIIIB90_rpt2"/>
    <property type="match status" value="1"/>
</dbReference>
<sequence length="1234" mass="137909">MWAFQSPKTTLLPSHATFLPRPSLKPPICSITLNPTASTADNNKLIQSLCKQGNLTQALKLLSHEPNPTQHTYELLLLSCSHQNSLLDAQRVHRHLLENGFDQDPFLATKLINMYSFLDSIDNARKVFDKTQNRTIYVYNALFRALSLAGHGEEVLNMYRGMNSIGIPSDRFTYTYVLKACVASEFLVSLLNKGKEIHAHILRHGYDGYVHIMTTLVDMYAKFGCVSNASCVFNQMPVKNVVSWSAMIACYAKNGKAFEALELFRELMLESQDLCPNSVTMVSVLQACAALAALEQGRLIHGYILRKGLDSILPVISALVTMYARCGKLELGQRVFDQMDKRDVVSWNSLISSYGVHGFGKKAIGIFEEMTYNGVEPSPISFVSVLGACSHAGLVDEGKMLFKSMHVAHGICPSVEHYACMVDLLGRANRLEEAAKIIENMRIEPGPKVWGSLLGSCRIHCNVELAERASIRLFDLEPTNAGNYVLLADIYAEAGMWDEVKRVKKLLEARGLQKVPGRSWIEVKRKIYSFVSVDEVNPQMEQLHALLVKLSMELKEEGYVPQTKVVLYDLKAAEKERIVLGHSEKLAVAFGLINSSKGEVIRITKSLRLCEDCHSFTKFISKFANKEILVRDVNRFHHFRDGVCSCGDYWHTMRSCGSCREKVLAYYDENGIVSCSRCGKVLEFSYLSSEASFVKTKSGESHVAGSFVRSVESENASRERLYERARDDMLNIKNGLGMGENLGIVNQAMVYYRIAVERNFTRGRRTDQVQAACLYIACRENRKPYLLIDFSIYLQINIYVLGAVFLQLCKVLNLTEHAICQKLHDPSIFIHKYTASLSGGKNKEISDDALTIIASMNYHWIQTGRTPSALWGAALYISALSHGLNCSKSDILRLVHVCGKTLSKRLVEFENTESGSLTIEELNAKVEELKESSLPRRNFGEPSSSKELLCQHKGTNRPSFGFGLCKDCYAIVIGFDGGTDPPAFQNAESQRMKKSSIRHNMSDSNLFAKELNSQCERRDDERPTREPESAGAATGHLANDSDKLHGVGDMSSKDFEESDGFSDIDDAEEQAAKEAAAATLKKAWEEDFKNCPEDLQAAKKLDAAVKADLAKSKKEIQQKRASEARNLAPAKSAAEAVHRMLTKKRLGSKINYDVLEKLFEDSEAKDTKKPRTESRADSADKVLHKDGKDCRLDHMNENDGLGSPDEIEDDAVEETCDDLYYENCSDDDYGNSLW</sequence>
<evidence type="ECO:0000259" key="10">
    <source>
        <dbReference type="Pfam" id="PF14432"/>
    </source>
</evidence>
<keyword evidence="4" id="KW-0805">Transcription regulation</keyword>
<dbReference type="PRINTS" id="PR00685">
    <property type="entry name" value="TIFACTORIIB"/>
</dbReference>
<feature type="repeat" description="PPR" evidence="6">
    <location>
        <begin position="135"/>
        <end position="169"/>
    </location>
</feature>
<dbReference type="SUPFAM" id="SSF47954">
    <property type="entry name" value="Cyclin-like"/>
    <property type="match status" value="2"/>
</dbReference>
<dbReference type="Pfam" id="PF01535">
    <property type="entry name" value="PPR"/>
    <property type="match status" value="4"/>
</dbReference>
<dbReference type="NCBIfam" id="TIGR00756">
    <property type="entry name" value="PPR"/>
    <property type="match status" value="3"/>
</dbReference>
<dbReference type="InterPro" id="IPR046848">
    <property type="entry name" value="E_motif"/>
</dbReference>
<dbReference type="FunFam" id="1.25.40.10:FF:001104">
    <property type="entry name" value="Uncharacterized protein"/>
    <property type="match status" value="1"/>
</dbReference>
<dbReference type="EMBL" id="JAQIZT010000009">
    <property type="protein sequence ID" value="KAJ6984523.1"/>
    <property type="molecule type" value="Genomic_DNA"/>
</dbReference>